<proteinExistence type="predicted"/>
<dbReference type="EnsemblMetazoa" id="XM_050644127.1">
    <property type="protein sequence ID" value="XP_050500084.1"/>
    <property type="gene ID" value="LOC126880322"/>
</dbReference>
<keyword evidence="9" id="KW-1185">Reference proteome</keyword>
<name>A0ABM5JQ71_DIAVI</name>
<evidence type="ECO:0000256" key="2">
    <source>
        <dbReference type="ARBA" id="ARBA00016807"/>
    </source>
</evidence>
<dbReference type="GeneID" id="126891845"/>
<dbReference type="EnsemblMetazoa" id="XM_050661176.1">
    <property type="protein sequence ID" value="XP_050517133.1"/>
    <property type="gene ID" value="LOC126891845"/>
</dbReference>
<accession>A0ABM5JQ71</accession>
<evidence type="ECO:0000256" key="5">
    <source>
        <dbReference type="ARBA" id="ARBA00025466"/>
    </source>
</evidence>
<evidence type="ECO:0000256" key="4">
    <source>
        <dbReference type="ARBA" id="ARBA00023163"/>
    </source>
</evidence>
<feature type="domain" description="Myb/SANT-like DNA-binding" evidence="7">
    <location>
        <begin position="12"/>
        <end position="85"/>
    </location>
</feature>
<organism evidence="8 9">
    <name type="scientific">Diabrotica virgifera virgifera</name>
    <name type="common">western corn rootworm</name>
    <dbReference type="NCBI Taxonomy" id="50390"/>
    <lineage>
        <taxon>Eukaryota</taxon>
        <taxon>Metazoa</taxon>
        <taxon>Ecdysozoa</taxon>
        <taxon>Arthropoda</taxon>
        <taxon>Hexapoda</taxon>
        <taxon>Insecta</taxon>
        <taxon>Pterygota</taxon>
        <taxon>Neoptera</taxon>
        <taxon>Endopterygota</taxon>
        <taxon>Coleoptera</taxon>
        <taxon>Polyphaga</taxon>
        <taxon>Cucujiformia</taxon>
        <taxon>Chrysomeloidea</taxon>
        <taxon>Chrysomelidae</taxon>
        <taxon>Galerucinae</taxon>
        <taxon>Diabroticina</taxon>
        <taxon>Diabroticites</taxon>
        <taxon>Diabrotica</taxon>
    </lineage>
</organism>
<dbReference type="Proteomes" id="UP001652700">
    <property type="component" value="Unplaced"/>
</dbReference>
<dbReference type="GeneID" id="126880322"/>
<evidence type="ECO:0000256" key="3">
    <source>
        <dbReference type="ARBA" id="ARBA00023015"/>
    </source>
</evidence>
<comment type="subunit">
    <text evidence="1">Self-associates forming complexes of several hundred monomers.</text>
</comment>
<dbReference type="RefSeq" id="XP_050500084.1">
    <property type="nucleotide sequence ID" value="XM_050644127.1"/>
</dbReference>
<keyword evidence="4" id="KW-0804">Transcription</keyword>
<dbReference type="InterPro" id="IPR028002">
    <property type="entry name" value="Myb_DNA-bind_5"/>
</dbReference>
<reference evidence="8" key="1">
    <citation type="submission" date="2025-05" db="UniProtKB">
        <authorList>
            <consortium name="EnsemblMetazoa"/>
        </authorList>
    </citation>
    <scope>IDENTIFICATION</scope>
</reference>
<evidence type="ECO:0000259" key="7">
    <source>
        <dbReference type="Pfam" id="PF13873"/>
    </source>
</evidence>
<evidence type="ECO:0000256" key="1">
    <source>
        <dbReference type="ARBA" id="ARBA00011764"/>
    </source>
</evidence>
<dbReference type="RefSeq" id="XP_050517133.1">
    <property type="nucleotide sequence ID" value="XM_050661176.1"/>
</dbReference>
<evidence type="ECO:0000256" key="6">
    <source>
        <dbReference type="SAM" id="Coils"/>
    </source>
</evidence>
<sequence>MSGGGEKQKRIRSINWDEEEKQLFRSVFKEYSHIIENKSLNTNATKAKTKAWETVHKKFNELNSKQRDLRQLQNQWKHMKINARKVCSSYNKELRKTGGGEGPPMPNQDVMEIKDIMNPAELLRDHNEHDSDGSVMPAIQFLEMGTSINEMGPSTSAMGQSTSNIGLNTSEELEIQLKIFDKEFKENKEFPQQMLETPKNSSLERATAKSKNSLKIGKSNLTEGAAAKVSKDEEYIKNITEYSRELKEKEHNRHMEIMELQHNRQMRYMRLKHEMEKREHEIKMKVQAELLKHASLKTKMLEAESQNK</sequence>
<feature type="coiled-coil region" evidence="6">
    <location>
        <begin position="55"/>
        <end position="82"/>
    </location>
</feature>
<dbReference type="PANTHER" id="PTHR21411:SF0">
    <property type="entry name" value="REGULATORY PROTEIN ZESTE"/>
    <property type="match status" value="1"/>
</dbReference>
<keyword evidence="3" id="KW-0805">Transcription regulation</keyword>
<comment type="function">
    <text evidence="5">Involved in transvection phenomena (= synapsis-dependent gene expression), where the synaptic pairing of chromosomes carrying genes with which zeste interacts influences the expression of these genes. Zeste binds to DNA and stimulates transcription from a nearby promoter.</text>
</comment>
<keyword evidence="6" id="KW-0175">Coiled coil</keyword>
<dbReference type="Pfam" id="PF13873">
    <property type="entry name" value="Myb_DNA-bind_5"/>
    <property type="match status" value="1"/>
</dbReference>
<evidence type="ECO:0000313" key="8">
    <source>
        <dbReference type="EnsemblMetazoa" id="XP_050500084.1"/>
    </source>
</evidence>
<dbReference type="PANTHER" id="PTHR21411">
    <property type="entry name" value="APONTIC"/>
    <property type="match status" value="1"/>
</dbReference>
<protein>
    <recommendedName>
        <fullName evidence="2">Regulatory protein zeste</fullName>
    </recommendedName>
</protein>
<evidence type="ECO:0000313" key="9">
    <source>
        <dbReference type="Proteomes" id="UP001652700"/>
    </source>
</evidence>